<evidence type="ECO:0000313" key="1">
    <source>
        <dbReference type="EMBL" id="KAJ8963248.1"/>
    </source>
</evidence>
<dbReference type="EMBL" id="JAPWTK010000001">
    <property type="protein sequence ID" value="KAJ8963248.1"/>
    <property type="molecule type" value="Genomic_DNA"/>
</dbReference>
<name>A0AAV8ZG20_9CUCU</name>
<evidence type="ECO:0000313" key="2">
    <source>
        <dbReference type="Proteomes" id="UP001162162"/>
    </source>
</evidence>
<sequence>MKWVNTFQRTGSVKPGTARGGDLTVRAPENIEKCGQAVEARPRRSAVSHTRALRMLDSVFVTFFVYLYV</sequence>
<accession>A0AAV8ZG20</accession>
<dbReference type="Proteomes" id="UP001162162">
    <property type="component" value="Unassembled WGS sequence"/>
</dbReference>
<keyword evidence="2" id="KW-1185">Reference proteome</keyword>
<protein>
    <submittedName>
        <fullName evidence="1">Uncharacterized protein</fullName>
    </submittedName>
</protein>
<organism evidence="1 2">
    <name type="scientific">Aromia moschata</name>
    <dbReference type="NCBI Taxonomy" id="1265417"/>
    <lineage>
        <taxon>Eukaryota</taxon>
        <taxon>Metazoa</taxon>
        <taxon>Ecdysozoa</taxon>
        <taxon>Arthropoda</taxon>
        <taxon>Hexapoda</taxon>
        <taxon>Insecta</taxon>
        <taxon>Pterygota</taxon>
        <taxon>Neoptera</taxon>
        <taxon>Endopterygota</taxon>
        <taxon>Coleoptera</taxon>
        <taxon>Polyphaga</taxon>
        <taxon>Cucujiformia</taxon>
        <taxon>Chrysomeloidea</taxon>
        <taxon>Cerambycidae</taxon>
        <taxon>Cerambycinae</taxon>
        <taxon>Callichromatini</taxon>
        <taxon>Aromia</taxon>
    </lineage>
</organism>
<proteinExistence type="predicted"/>
<comment type="caution">
    <text evidence="1">The sequence shown here is derived from an EMBL/GenBank/DDBJ whole genome shotgun (WGS) entry which is preliminary data.</text>
</comment>
<gene>
    <name evidence="1" type="ORF">NQ318_018714</name>
</gene>
<dbReference type="AlphaFoldDB" id="A0AAV8ZG20"/>
<reference evidence="1" key="1">
    <citation type="journal article" date="2023" name="Insect Mol. Biol.">
        <title>Genome sequencing provides insights into the evolution of gene families encoding plant cell wall-degrading enzymes in longhorned beetles.</title>
        <authorList>
            <person name="Shin N.R."/>
            <person name="Okamura Y."/>
            <person name="Kirsch R."/>
            <person name="Pauchet Y."/>
        </authorList>
    </citation>
    <scope>NUCLEOTIDE SEQUENCE</scope>
    <source>
        <strain evidence="1">AMC_N1</strain>
    </source>
</reference>